<dbReference type="Gene3D" id="3.40.50.150">
    <property type="entry name" value="Vaccinia Virus protein VP39"/>
    <property type="match status" value="1"/>
</dbReference>
<name>A0AAE2V9I4_9BACT</name>
<accession>A0AAE2V9I4</accession>
<evidence type="ECO:0000313" key="3">
    <source>
        <dbReference type="Proteomes" id="UP000634206"/>
    </source>
</evidence>
<evidence type="ECO:0000256" key="1">
    <source>
        <dbReference type="ARBA" id="ARBA00023115"/>
    </source>
</evidence>
<evidence type="ECO:0000313" key="2">
    <source>
        <dbReference type="EMBL" id="MBK1855163.1"/>
    </source>
</evidence>
<evidence type="ECO:0008006" key="4">
    <source>
        <dbReference type="Google" id="ProtNLM"/>
    </source>
</evidence>
<keyword evidence="1" id="KW-0620">Polyamine biosynthesis</keyword>
<dbReference type="AlphaFoldDB" id="A0AAE2V9I4"/>
<reference evidence="2" key="1">
    <citation type="submission" date="2021-01" db="EMBL/GenBank/DDBJ databases">
        <title>Modified the classification status of verrucomicrobia.</title>
        <authorList>
            <person name="Feng X."/>
        </authorList>
    </citation>
    <scope>NUCLEOTIDE SEQUENCE</scope>
    <source>
        <strain evidence="2">5K15</strain>
    </source>
</reference>
<comment type="caution">
    <text evidence="2">The sequence shown here is derived from an EMBL/GenBank/DDBJ whole genome shotgun (WGS) entry which is preliminary data.</text>
</comment>
<dbReference type="EMBL" id="JAENIG010000005">
    <property type="protein sequence ID" value="MBK1855163.1"/>
    <property type="molecule type" value="Genomic_DNA"/>
</dbReference>
<dbReference type="PANTHER" id="PTHR43317:SF3">
    <property type="entry name" value="BLR2883 PROTEIN"/>
    <property type="match status" value="1"/>
</dbReference>
<protein>
    <recommendedName>
        <fullName evidence="4">Spermine synthase</fullName>
    </recommendedName>
</protein>
<keyword evidence="3" id="KW-1185">Reference proteome</keyword>
<dbReference type="SUPFAM" id="SSF53335">
    <property type="entry name" value="S-adenosyl-L-methionine-dependent methyltransferases"/>
    <property type="match status" value="1"/>
</dbReference>
<dbReference type="InterPro" id="IPR029063">
    <property type="entry name" value="SAM-dependent_MTases_sf"/>
</dbReference>
<sequence>MITGLVDWKIAVRVAAMKPYVKLGESKMSDGTVFSLHKHDGKFYLKYNGFDLMSTALTCSEEMLAEIGCQDILEGKPSRPRHPKVLIGGLGLGFTLKRTLELVGRPATVEVAELMPPLIEWNRTFLVEHNGPLLDDTRTKITQGDLFDIISSKAKASYDVLLLDIDNTPDDLITAGNARLYSAGFLDKLREVITPQGCIAYWLSEPAPKFKKCLTKAGFQVEAFAAKPHEKSKRARHCIYIARRSR</sequence>
<proteinExistence type="predicted"/>
<dbReference type="PANTHER" id="PTHR43317">
    <property type="entry name" value="THERMOSPERMINE SYNTHASE ACAULIS5"/>
    <property type="match status" value="1"/>
</dbReference>
<organism evidence="2 3">
    <name type="scientific">Oceaniferula flava</name>
    <dbReference type="NCBI Taxonomy" id="2800421"/>
    <lineage>
        <taxon>Bacteria</taxon>
        <taxon>Pseudomonadati</taxon>
        <taxon>Verrucomicrobiota</taxon>
        <taxon>Verrucomicrobiia</taxon>
        <taxon>Verrucomicrobiales</taxon>
        <taxon>Verrucomicrobiaceae</taxon>
        <taxon>Oceaniferula</taxon>
    </lineage>
</organism>
<dbReference type="RefSeq" id="WP_309489774.1">
    <property type="nucleotide sequence ID" value="NZ_JAENIG010000005.1"/>
</dbReference>
<gene>
    <name evidence="2" type="ORF">JIN83_09350</name>
</gene>
<dbReference type="GO" id="GO:0006596">
    <property type="term" value="P:polyamine biosynthetic process"/>
    <property type="evidence" value="ECO:0007669"/>
    <property type="project" value="UniProtKB-KW"/>
</dbReference>
<dbReference type="Proteomes" id="UP000634206">
    <property type="component" value="Unassembled WGS sequence"/>
</dbReference>